<organism evidence="2 3">
    <name type="scientific">Penicillium camemberti (strain FM 013)</name>
    <dbReference type="NCBI Taxonomy" id="1429867"/>
    <lineage>
        <taxon>Eukaryota</taxon>
        <taxon>Fungi</taxon>
        <taxon>Dikarya</taxon>
        <taxon>Ascomycota</taxon>
        <taxon>Pezizomycotina</taxon>
        <taxon>Eurotiomycetes</taxon>
        <taxon>Eurotiomycetidae</taxon>
        <taxon>Eurotiales</taxon>
        <taxon>Aspergillaceae</taxon>
        <taxon>Penicillium</taxon>
    </lineage>
</organism>
<dbReference type="EMBL" id="HG793151">
    <property type="protein sequence ID" value="CRL26486.1"/>
    <property type="molecule type" value="Genomic_DNA"/>
</dbReference>
<dbReference type="Proteomes" id="UP000053732">
    <property type="component" value="Unassembled WGS sequence"/>
</dbReference>
<gene>
    <name evidence="2" type="ORF">PCAMFM013_S018g000179</name>
</gene>
<feature type="region of interest" description="Disordered" evidence="1">
    <location>
        <begin position="1"/>
        <end position="42"/>
    </location>
</feature>
<accession>A0A0G4PJZ3</accession>
<protein>
    <submittedName>
        <fullName evidence="2">Str. FM013</fullName>
    </submittedName>
</protein>
<evidence type="ECO:0000256" key="1">
    <source>
        <dbReference type="SAM" id="MobiDB-lite"/>
    </source>
</evidence>
<reference evidence="2 3" key="1">
    <citation type="journal article" date="2014" name="Nat. Commun.">
        <title>Multiple recent horizontal transfers of a large genomic region in cheese making fungi.</title>
        <authorList>
            <person name="Cheeseman K."/>
            <person name="Ropars J."/>
            <person name="Renault P."/>
            <person name="Dupont J."/>
            <person name="Gouzy J."/>
            <person name="Branca A."/>
            <person name="Abraham A.L."/>
            <person name="Ceppi M."/>
            <person name="Conseiller E."/>
            <person name="Debuchy R."/>
            <person name="Malagnac F."/>
            <person name="Goarin A."/>
            <person name="Silar P."/>
            <person name="Lacoste S."/>
            <person name="Sallet E."/>
            <person name="Bensimon A."/>
            <person name="Giraud T."/>
            <person name="Brygoo Y."/>
        </authorList>
    </citation>
    <scope>NUCLEOTIDE SEQUENCE [LARGE SCALE GENOMIC DNA]</scope>
    <source>
        <strain evidence="3">FM 013</strain>
    </source>
</reference>
<dbReference type="AlphaFoldDB" id="A0A0G4PJZ3"/>
<evidence type="ECO:0000313" key="2">
    <source>
        <dbReference type="EMBL" id="CRL26486.1"/>
    </source>
</evidence>
<name>A0A0G4PJZ3_PENC3</name>
<evidence type="ECO:0000313" key="3">
    <source>
        <dbReference type="Proteomes" id="UP000053732"/>
    </source>
</evidence>
<sequence>MASTSTLTLKPNRRKRPSLSQVKSRHLSLPPRARSESPTVKTEESAINSVYCSDSSALDFNEFSLLNDDDGSTPSLGDRCHDLLFEYLREHFGVEDMWVMQPFIFLRCSDRPDPAQRPFTISGCLAFWLGMDDPLPTLTPGSSGGETEIDKFVHVDQNLV</sequence>
<keyword evidence="3" id="KW-1185">Reference proteome</keyword>
<proteinExistence type="predicted"/>